<reference evidence="3" key="1">
    <citation type="submission" date="2020-06" db="EMBL/GenBank/DDBJ databases">
        <authorList>
            <person name="Li T."/>
            <person name="Hu X."/>
            <person name="Zhang T."/>
            <person name="Song X."/>
            <person name="Zhang H."/>
            <person name="Dai N."/>
            <person name="Sheng W."/>
            <person name="Hou X."/>
            <person name="Wei L."/>
        </authorList>
    </citation>
    <scope>NUCLEOTIDE SEQUENCE</scope>
    <source>
        <strain evidence="3">G02</strain>
        <tissue evidence="3">Leaf</tissue>
    </source>
</reference>
<feature type="region of interest" description="Disordered" evidence="2">
    <location>
        <begin position="49"/>
        <end position="124"/>
    </location>
</feature>
<dbReference type="GO" id="GO:0016740">
    <property type="term" value="F:transferase activity"/>
    <property type="evidence" value="ECO:0007669"/>
    <property type="project" value="UniProtKB-KW"/>
</dbReference>
<name>A0AAW2KH43_SESRA</name>
<evidence type="ECO:0000256" key="1">
    <source>
        <dbReference type="ARBA" id="ARBA00022679"/>
    </source>
</evidence>
<evidence type="ECO:0000313" key="3">
    <source>
        <dbReference type="EMBL" id="KAL0306245.1"/>
    </source>
</evidence>
<feature type="compositionally biased region" description="Low complexity" evidence="2">
    <location>
        <begin position="98"/>
        <end position="113"/>
    </location>
</feature>
<protein>
    <submittedName>
        <fullName evidence="3">E3 ubiquitin-protein ligase UPL1</fullName>
    </submittedName>
</protein>
<sequence length="293" mass="32010">MGTRDRNAIDSQLLRQLQDPLLRMVSLLTGLLWSWKFLHPYEGDGCDISLEPDSQSSSHAHLVSESDMPDPGTHPSSVPESDDVDMSITEVERDQTGPQLPLSENLEEPLPQQNSLAGQEAGQTMKVGSCFTQARSAPAPTYAPPTVEDIDPEFLAALPPDIQAEVLAQQRAQRIAQQSEGQPVDMDNASIIATFPAELREEVLLTSSEALLSALPSPLLAEAQMLRDRAMSHYHARSLFGSSQRLNSRGNRLGFDRQTVMDRGVGVTIGRRASSIAENLKLKELEGEPLFGC</sequence>
<reference evidence="3" key="2">
    <citation type="journal article" date="2024" name="Plant">
        <title>Genomic evolution and insights into agronomic trait innovations of Sesamum species.</title>
        <authorList>
            <person name="Miao H."/>
            <person name="Wang L."/>
            <person name="Qu L."/>
            <person name="Liu H."/>
            <person name="Sun Y."/>
            <person name="Le M."/>
            <person name="Wang Q."/>
            <person name="Wei S."/>
            <person name="Zheng Y."/>
            <person name="Lin W."/>
            <person name="Duan Y."/>
            <person name="Cao H."/>
            <person name="Xiong S."/>
            <person name="Wang X."/>
            <person name="Wei L."/>
            <person name="Li C."/>
            <person name="Ma Q."/>
            <person name="Ju M."/>
            <person name="Zhao R."/>
            <person name="Li G."/>
            <person name="Mu C."/>
            <person name="Tian Q."/>
            <person name="Mei H."/>
            <person name="Zhang T."/>
            <person name="Gao T."/>
            <person name="Zhang H."/>
        </authorList>
    </citation>
    <scope>NUCLEOTIDE SEQUENCE</scope>
    <source>
        <strain evidence="3">G02</strain>
    </source>
</reference>
<evidence type="ECO:0000256" key="2">
    <source>
        <dbReference type="SAM" id="MobiDB-lite"/>
    </source>
</evidence>
<comment type="caution">
    <text evidence="3">The sequence shown here is derived from an EMBL/GenBank/DDBJ whole genome shotgun (WGS) entry which is preliminary data.</text>
</comment>
<dbReference type="InterPro" id="IPR025527">
    <property type="entry name" value="HUWE1/Rev1_UBM"/>
</dbReference>
<proteinExistence type="predicted"/>
<dbReference type="Pfam" id="PF14377">
    <property type="entry name" value="UBM"/>
    <property type="match status" value="2"/>
</dbReference>
<dbReference type="AlphaFoldDB" id="A0AAW2KH43"/>
<dbReference type="EMBL" id="JACGWJ010000028">
    <property type="protein sequence ID" value="KAL0306245.1"/>
    <property type="molecule type" value="Genomic_DNA"/>
</dbReference>
<organism evidence="3">
    <name type="scientific">Sesamum radiatum</name>
    <name type="common">Black benniseed</name>
    <dbReference type="NCBI Taxonomy" id="300843"/>
    <lineage>
        <taxon>Eukaryota</taxon>
        <taxon>Viridiplantae</taxon>
        <taxon>Streptophyta</taxon>
        <taxon>Embryophyta</taxon>
        <taxon>Tracheophyta</taxon>
        <taxon>Spermatophyta</taxon>
        <taxon>Magnoliopsida</taxon>
        <taxon>eudicotyledons</taxon>
        <taxon>Gunneridae</taxon>
        <taxon>Pentapetalae</taxon>
        <taxon>asterids</taxon>
        <taxon>lamiids</taxon>
        <taxon>Lamiales</taxon>
        <taxon>Pedaliaceae</taxon>
        <taxon>Sesamum</taxon>
    </lineage>
</organism>
<dbReference type="Gene3D" id="6.10.250.1630">
    <property type="match status" value="1"/>
</dbReference>
<accession>A0AAW2KH43</accession>
<gene>
    <name evidence="3" type="ORF">Sradi_6041800</name>
</gene>
<keyword evidence="1" id="KW-0808">Transferase</keyword>